<reference evidence="1" key="1">
    <citation type="submission" date="2019-02" db="EMBL/GenBank/DDBJ databases">
        <authorList>
            <person name="Gruber-Vodicka R. H."/>
            <person name="Seah K. B. B."/>
        </authorList>
    </citation>
    <scope>NUCLEOTIDE SEQUENCE</scope>
    <source>
        <strain evidence="1">BECK_BZ15</strain>
    </source>
</reference>
<dbReference type="AlphaFoldDB" id="A0A450TBW7"/>
<name>A0A450TBW7_9GAMM</name>
<proteinExistence type="predicted"/>
<gene>
    <name evidence="1" type="ORF">BECKFW1821A_GA0114235_11663</name>
</gene>
<evidence type="ECO:0000313" key="1">
    <source>
        <dbReference type="EMBL" id="VFJ64225.1"/>
    </source>
</evidence>
<protein>
    <submittedName>
        <fullName evidence="1">Uncharacterized protein</fullName>
    </submittedName>
</protein>
<sequence length="77" mass="9179">MSNVIRTIAQLFTIETAFQAGNFIVVDDPRISIRLPEKIPCFYRALYFLIRWIRFWLRLGCARFVVVFTPDMEHNIQ</sequence>
<accession>A0A450TBW7</accession>
<dbReference type="EMBL" id="CAADEW010000166">
    <property type="protein sequence ID" value="VFJ64225.1"/>
    <property type="molecule type" value="Genomic_DNA"/>
</dbReference>
<organism evidence="1">
    <name type="scientific">Candidatus Kentrum sp. FW</name>
    <dbReference type="NCBI Taxonomy" id="2126338"/>
    <lineage>
        <taxon>Bacteria</taxon>
        <taxon>Pseudomonadati</taxon>
        <taxon>Pseudomonadota</taxon>
        <taxon>Gammaproteobacteria</taxon>
        <taxon>Candidatus Kentrum</taxon>
    </lineage>
</organism>